<dbReference type="RefSeq" id="WP_068529678.1">
    <property type="nucleotide sequence ID" value="NZ_LVJH01000006.1"/>
</dbReference>
<sequence length="125" mass="12477">MNQATGTFTFTPPDGRLLSGTSLSNVLVIPVSSPNVTVVKSTPATDAVVGDIITYTIVATNNGIEAVSNVILIDPIPAGSQFVAGSVIVDGIARPTGNPASGIIIGSIAAGASTTVIFQVQVISV</sequence>
<accession>A0A162LU53</accession>
<name>A0A162LU53_9BACL</name>
<dbReference type="Pfam" id="PF01345">
    <property type="entry name" value="DUF11"/>
    <property type="match status" value="1"/>
</dbReference>
<evidence type="ECO:0000313" key="3">
    <source>
        <dbReference type="Proteomes" id="UP000076967"/>
    </source>
</evidence>
<evidence type="ECO:0000313" key="2">
    <source>
        <dbReference type="EMBL" id="OAB44789.1"/>
    </source>
</evidence>
<dbReference type="AlphaFoldDB" id="A0A162LU53"/>
<dbReference type="STRING" id="494026.PGLA_05090"/>
<evidence type="ECO:0000259" key="1">
    <source>
        <dbReference type="Pfam" id="PF01345"/>
    </source>
</evidence>
<dbReference type="NCBIfam" id="TIGR01451">
    <property type="entry name" value="B_ant_repeat"/>
    <property type="match status" value="1"/>
</dbReference>
<dbReference type="InterPro" id="IPR047589">
    <property type="entry name" value="DUF11_rpt"/>
</dbReference>
<proteinExistence type="predicted"/>
<dbReference type="PANTHER" id="PTHR34819">
    <property type="entry name" value="LARGE CYSTEINE-RICH PERIPLASMIC PROTEIN OMCB"/>
    <property type="match status" value="1"/>
</dbReference>
<dbReference type="InterPro" id="IPR051172">
    <property type="entry name" value="Chlamydia_OmcB"/>
</dbReference>
<dbReference type="Gene3D" id="2.60.40.740">
    <property type="match status" value="1"/>
</dbReference>
<dbReference type="PANTHER" id="PTHR34819:SF3">
    <property type="entry name" value="CELL SURFACE PROTEIN"/>
    <property type="match status" value="1"/>
</dbReference>
<dbReference type="InterPro" id="IPR001434">
    <property type="entry name" value="OmcB-like_DUF11"/>
</dbReference>
<gene>
    <name evidence="2" type="ORF">PGLA_05090</name>
</gene>
<keyword evidence="3" id="KW-1185">Reference proteome</keyword>
<dbReference type="Proteomes" id="UP000076967">
    <property type="component" value="Unassembled WGS sequence"/>
</dbReference>
<organism evidence="2 3">
    <name type="scientific">Paenibacillus glacialis</name>
    <dbReference type="NCBI Taxonomy" id="494026"/>
    <lineage>
        <taxon>Bacteria</taxon>
        <taxon>Bacillati</taxon>
        <taxon>Bacillota</taxon>
        <taxon>Bacilli</taxon>
        <taxon>Bacillales</taxon>
        <taxon>Paenibacillaceae</taxon>
        <taxon>Paenibacillus</taxon>
    </lineage>
</organism>
<dbReference type="OrthoDB" id="1751088at2"/>
<reference evidence="2 3" key="1">
    <citation type="submission" date="2016-03" db="EMBL/GenBank/DDBJ databases">
        <title>Draft genome sequence of Paenibacillus glacialis DSM 22343.</title>
        <authorList>
            <person name="Shin S.-K."/>
            <person name="Yi H."/>
        </authorList>
    </citation>
    <scope>NUCLEOTIDE SEQUENCE [LARGE SCALE GENOMIC DNA]</scope>
    <source>
        <strain evidence="2 3">DSM 22343</strain>
    </source>
</reference>
<dbReference type="EMBL" id="LVJH01000006">
    <property type="protein sequence ID" value="OAB44789.1"/>
    <property type="molecule type" value="Genomic_DNA"/>
</dbReference>
<protein>
    <recommendedName>
        <fullName evidence="1">DUF11 domain-containing protein</fullName>
    </recommendedName>
</protein>
<feature type="domain" description="DUF11" evidence="1">
    <location>
        <begin position="36"/>
        <end position="123"/>
    </location>
</feature>
<comment type="caution">
    <text evidence="2">The sequence shown here is derived from an EMBL/GenBank/DDBJ whole genome shotgun (WGS) entry which is preliminary data.</text>
</comment>